<sequence>MGFNNPSVPWSEMERLLSDRRRPGNVPANADGGDSPAWSRKRGPYVSQAIVRPDDPVPYAELHAHSSFSFLDGASSPEELAEEAERLGLHALAITDHDGFYGIVRFAEAAESLQVKTVFGAELSLELPRFDKLSDRVKHAPDPVGAHLLVLARGEEGYHRLAAALTHAQLNGAEKGRPVYDLDELADQAGGAWAVLTGCRKGAVRRALAERGKDAAASALDRLVTLFGRDAVHVELIDHGGPLDTRDNDLLAAMAAERGLPVLASNNVHYSVPERQQLAAAVAAVRANRGLDELDGWLPAHDGAHLRSGAEMQERFARYPGAVARTVTLADELAFPLRRAKPALPKQKVPAGHTPMSWLKHLVWEAVPRKYPDLTPEDRTRIEKELGVIEMKDFPGYFLIVHGIVQEARRRGILCQGRGSAANSAVCYLLDITAVDSIAYQLPFERFLSSLRDEEPDIDVDFDSDRREEIIQWVYTTYGRERAAQVANVIQYRPKNAVRDMAKALGHSPGQQDAWSKQVEGWGASLETGPDHDIPDQVIEYASELLKAPRHLGIHSGGMVLTDRPVGEVVPIEHARMEDRTVIQWDKDDAAWMGLVKFDLLGLGMLAALQYCFDLIDRATGERWELATIPKEEKAVYDMLCRADSIGVFQVESRAQMGLLPRLQPRKFYDLVIEIALIRPGPIQGGAVHPFVRRKLGYEEVTYPHPKLEPVLERTLGIPVFQEQLMQMAMAVGECSGEDADLLRRAMGSKRGIEKIESLREKLYAGMETNGLVGEEADAIYAKIQAFANFGFAESHSLSFGLLVYASSWIKLHYPAAFLAGLLRAQPMGFYSPATLTSDARRHGVEVRRPDLLSSGAQAVLEPVGEVAARGGRVAGEAGVSRPADGSRYAPSGRYSTTEGAAADGSRYAPCGRYSTTETPGGRVAGEAGVSRPGGDADRPAPPTGLPTCAHRIQPPVGLFDRSEPDESAAHRRDGQFAVRLGLAAVKGIGEVVAERIVAERDRGGAYRDLRDLVRRAGVTQAQLEALATAGAFECLGLSRREAIWLAGSAAMDRAEFLPNSVTSVQPPLFTDPTSYERLASDLWATGISTDDHPMTHYRAGLDARGVLTSNELREHESERRVEVAGLVTHRQRPATASGITFMNLEDEHGLVNVICSVGVWNRYRRVVRDAPALIVRGMLERSVEGVTNLVADKFEDLRVGVEHRSRDFR</sequence>
<reference evidence="12 13" key="1">
    <citation type="submission" date="2024-09" db="EMBL/GenBank/DDBJ databases">
        <authorList>
            <person name="Sun Q."/>
            <person name="Mori K."/>
        </authorList>
    </citation>
    <scope>NUCLEOTIDE SEQUENCE [LARGE SCALE GENOMIC DNA]</scope>
    <source>
        <strain evidence="12 13">JCM 1342</strain>
    </source>
</reference>
<evidence type="ECO:0000256" key="3">
    <source>
        <dbReference type="ARBA" id="ARBA00022695"/>
    </source>
</evidence>
<evidence type="ECO:0000256" key="2">
    <source>
        <dbReference type="ARBA" id="ARBA00022679"/>
    </source>
</evidence>
<comment type="catalytic activity">
    <reaction evidence="8 9">
        <text>DNA(n) + a 2'-deoxyribonucleoside 5'-triphosphate = DNA(n+1) + diphosphate</text>
        <dbReference type="Rhea" id="RHEA:22508"/>
        <dbReference type="Rhea" id="RHEA-COMP:17339"/>
        <dbReference type="Rhea" id="RHEA-COMP:17340"/>
        <dbReference type="ChEBI" id="CHEBI:33019"/>
        <dbReference type="ChEBI" id="CHEBI:61560"/>
        <dbReference type="ChEBI" id="CHEBI:173112"/>
        <dbReference type="EC" id="2.7.7.7"/>
    </reaction>
</comment>
<comment type="caution">
    <text evidence="12">The sequence shown here is derived from an EMBL/GenBank/DDBJ whole genome shotgun (WGS) entry which is preliminary data.</text>
</comment>
<keyword evidence="5 9" id="KW-0227">DNA damage</keyword>
<feature type="compositionally biased region" description="Basic and acidic residues" evidence="10">
    <location>
        <begin position="12"/>
        <end position="22"/>
    </location>
</feature>
<keyword evidence="7 9" id="KW-0234">DNA repair</keyword>
<protein>
    <recommendedName>
        <fullName evidence="9">Error-prone DNA polymerase</fullName>
        <ecNumber evidence="9">2.7.7.7</ecNumber>
    </recommendedName>
</protein>
<keyword evidence="6 9" id="KW-0239">DNA-directed DNA polymerase</keyword>
<evidence type="ECO:0000256" key="9">
    <source>
        <dbReference type="HAMAP-Rule" id="MF_01902"/>
    </source>
</evidence>
<dbReference type="PANTHER" id="PTHR32294">
    <property type="entry name" value="DNA POLYMERASE III SUBUNIT ALPHA"/>
    <property type="match status" value="1"/>
</dbReference>
<dbReference type="InterPro" id="IPR004805">
    <property type="entry name" value="DnaE2/DnaE/PolC"/>
</dbReference>
<dbReference type="NCBIfam" id="TIGR00594">
    <property type="entry name" value="polc"/>
    <property type="match status" value="1"/>
</dbReference>
<dbReference type="EMBL" id="JBHMBE010000002">
    <property type="protein sequence ID" value="MFB9645450.1"/>
    <property type="molecule type" value="Genomic_DNA"/>
</dbReference>
<keyword evidence="1 9" id="KW-0963">Cytoplasm</keyword>
<dbReference type="CDD" id="cd04485">
    <property type="entry name" value="DnaE_OBF"/>
    <property type="match status" value="1"/>
</dbReference>
<keyword evidence="4 9" id="KW-0235">DNA replication</keyword>
<evidence type="ECO:0000256" key="6">
    <source>
        <dbReference type="ARBA" id="ARBA00022932"/>
    </source>
</evidence>
<keyword evidence="2 9" id="KW-0808">Transferase</keyword>
<evidence type="ECO:0000256" key="8">
    <source>
        <dbReference type="ARBA" id="ARBA00049244"/>
    </source>
</evidence>
<keyword evidence="13" id="KW-1185">Reference proteome</keyword>
<dbReference type="Pfam" id="PF17657">
    <property type="entry name" value="DNA_pol3_finger"/>
    <property type="match status" value="1"/>
</dbReference>
<accession>A0ABV5SYL4</accession>
<feature type="region of interest" description="Disordered" evidence="10">
    <location>
        <begin position="1"/>
        <end position="41"/>
    </location>
</feature>
<keyword evidence="3 9" id="KW-0548">Nucleotidyltransferase</keyword>
<evidence type="ECO:0000256" key="7">
    <source>
        <dbReference type="ARBA" id="ARBA00023204"/>
    </source>
</evidence>
<dbReference type="EC" id="2.7.7.7" evidence="9"/>
<dbReference type="Pfam" id="PF02811">
    <property type="entry name" value="PHP"/>
    <property type="match status" value="1"/>
</dbReference>
<dbReference type="InterPro" id="IPR029460">
    <property type="entry name" value="DNAPol_HHH"/>
</dbReference>
<dbReference type="NCBIfam" id="NF004225">
    <property type="entry name" value="PRK05672.1"/>
    <property type="match status" value="1"/>
</dbReference>
<evidence type="ECO:0000256" key="10">
    <source>
        <dbReference type="SAM" id="MobiDB-lite"/>
    </source>
</evidence>
<name>A0ABV5SYL4_9MICO</name>
<dbReference type="InterPro" id="IPR011708">
    <property type="entry name" value="DNA_pol3_alpha_NTPase_dom"/>
</dbReference>
<dbReference type="SMART" id="SM00481">
    <property type="entry name" value="POLIIIAc"/>
    <property type="match status" value="1"/>
</dbReference>
<feature type="domain" description="Polymerase/histidinol phosphatase N-terminal" evidence="11">
    <location>
        <begin position="60"/>
        <end position="127"/>
    </location>
</feature>
<dbReference type="InterPro" id="IPR016195">
    <property type="entry name" value="Pol/histidinol_Pase-like"/>
</dbReference>
<dbReference type="SUPFAM" id="SSF47781">
    <property type="entry name" value="RuvA domain 2-like"/>
    <property type="match status" value="1"/>
</dbReference>
<dbReference type="RefSeq" id="WP_378721165.1">
    <property type="nucleotide sequence ID" value="NZ_JBHMBE010000002.1"/>
</dbReference>
<proteinExistence type="inferred from homology"/>
<dbReference type="InterPro" id="IPR003141">
    <property type="entry name" value="Pol/His_phosphatase_N"/>
</dbReference>
<dbReference type="SUPFAM" id="SSF89550">
    <property type="entry name" value="PHP domain-like"/>
    <property type="match status" value="1"/>
</dbReference>
<evidence type="ECO:0000256" key="4">
    <source>
        <dbReference type="ARBA" id="ARBA00022705"/>
    </source>
</evidence>
<dbReference type="Gene3D" id="3.20.20.140">
    <property type="entry name" value="Metal-dependent hydrolases"/>
    <property type="match status" value="1"/>
</dbReference>
<comment type="function">
    <text evidence="9">DNA polymerase involved in damage-induced mutagenesis and translesion synthesis (TLS). It is not the major replicative DNA polymerase.</text>
</comment>
<dbReference type="InterPro" id="IPR004013">
    <property type="entry name" value="PHP_dom"/>
</dbReference>
<organism evidence="12 13">
    <name type="scientific">Microbacterium terregens</name>
    <dbReference type="NCBI Taxonomy" id="69363"/>
    <lineage>
        <taxon>Bacteria</taxon>
        <taxon>Bacillati</taxon>
        <taxon>Actinomycetota</taxon>
        <taxon>Actinomycetes</taxon>
        <taxon>Micrococcales</taxon>
        <taxon>Microbacteriaceae</taxon>
        <taxon>Microbacterium</taxon>
    </lineage>
</organism>
<dbReference type="Gene3D" id="1.10.150.870">
    <property type="match status" value="1"/>
</dbReference>
<dbReference type="PANTHER" id="PTHR32294:SF4">
    <property type="entry name" value="ERROR-PRONE DNA POLYMERASE"/>
    <property type="match status" value="1"/>
</dbReference>
<dbReference type="Proteomes" id="UP001589611">
    <property type="component" value="Unassembled WGS sequence"/>
</dbReference>
<evidence type="ECO:0000256" key="5">
    <source>
        <dbReference type="ARBA" id="ARBA00022763"/>
    </source>
</evidence>
<dbReference type="Pfam" id="PF07733">
    <property type="entry name" value="DNA_pol3_alpha"/>
    <property type="match status" value="1"/>
</dbReference>
<evidence type="ECO:0000256" key="1">
    <source>
        <dbReference type="ARBA" id="ARBA00022490"/>
    </source>
</evidence>
<comment type="similarity">
    <text evidence="9">Belongs to the DNA polymerase type-C family. DnaE2 subfamily.</text>
</comment>
<dbReference type="InterPro" id="IPR023073">
    <property type="entry name" value="DnaE2"/>
</dbReference>
<evidence type="ECO:0000259" key="11">
    <source>
        <dbReference type="SMART" id="SM00481"/>
    </source>
</evidence>
<comment type="subcellular location">
    <subcellularLocation>
        <location evidence="9">Cytoplasm</location>
    </subcellularLocation>
</comment>
<dbReference type="InterPro" id="IPR040982">
    <property type="entry name" value="DNA_pol3_finger"/>
</dbReference>
<dbReference type="HAMAP" id="MF_01902">
    <property type="entry name" value="DNApol_error_prone"/>
    <property type="match status" value="1"/>
</dbReference>
<dbReference type="InterPro" id="IPR010994">
    <property type="entry name" value="RuvA_2-like"/>
</dbReference>
<evidence type="ECO:0000313" key="13">
    <source>
        <dbReference type="Proteomes" id="UP001589611"/>
    </source>
</evidence>
<dbReference type="Pfam" id="PF14579">
    <property type="entry name" value="HHH_6"/>
    <property type="match status" value="1"/>
</dbReference>
<feature type="region of interest" description="Disordered" evidence="10">
    <location>
        <begin position="873"/>
        <end position="943"/>
    </location>
</feature>
<evidence type="ECO:0000313" key="12">
    <source>
        <dbReference type="EMBL" id="MFB9645450.1"/>
    </source>
</evidence>
<gene>
    <name evidence="9" type="primary">dnaE2</name>
    <name evidence="12" type="ORF">ACFFPJ_06540</name>
</gene>